<name>A0A7C3WJ60_9BACT</name>
<gene>
    <name evidence="1" type="ORF">ENV62_10100</name>
</gene>
<dbReference type="PROSITE" id="PS51257">
    <property type="entry name" value="PROKAR_LIPOPROTEIN"/>
    <property type="match status" value="1"/>
</dbReference>
<protein>
    <recommendedName>
        <fullName evidence="2">Lipoprotein</fullName>
    </recommendedName>
</protein>
<dbReference type="EMBL" id="DTHB01000056">
    <property type="protein sequence ID" value="HGB15570.1"/>
    <property type="molecule type" value="Genomic_DNA"/>
</dbReference>
<accession>A0A7C3WJ60</accession>
<evidence type="ECO:0000313" key="1">
    <source>
        <dbReference type="EMBL" id="HGB15570.1"/>
    </source>
</evidence>
<evidence type="ECO:0008006" key="2">
    <source>
        <dbReference type="Google" id="ProtNLM"/>
    </source>
</evidence>
<organism evidence="1">
    <name type="scientific">Desulfobacca acetoxidans</name>
    <dbReference type="NCBI Taxonomy" id="60893"/>
    <lineage>
        <taxon>Bacteria</taxon>
        <taxon>Pseudomonadati</taxon>
        <taxon>Thermodesulfobacteriota</taxon>
        <taxon>Desulfobaccia</taxon>
        <taxon>Desulfobaccales</taxon>
        <taxon>Desulfobaccaceae</taxon>
        <taxon>Desulfobacca</taxon>
    </lineage>
</organism>
<dbReference type="AlphaFoldDB" id="A0A7C3WJ60"/>
<comment type="caution">
    <text evidence="1">The sequence shown here is derived from an EMBL/GenBank/DDBJ whole genome shotgun (WGS) entry which is preliminary data.</text>
</comment>
<sequence length="278" mass="31669">MATKLGTILLAAFLPALGGLTLASCTPMSNRPYVERYPEYRGIRRVAVFLQRWPVYSKLKGEGVTELDFIQKDTPFLNALEPAERLDPRAVDVKDIDDGLMGQLLLEAFRYKGYDPFLAEIASSDQETVAGIMARYLDIAPRVDGFLFCFYSPTLYFSRAEKVPPDHRFRSYYLQEIAHLLNPGGDRVIWAGPRAGRALPNSITHAFIYLAMSLFNARDFRMLWAVAGSQTGGRLRVLLWDCPPEPTEEDYWADVKTIRRLMVNNLRCRLRHLIPDAF</sequence>
<proteinExistence type="predicted"/>
<reference evidence="1" key="1">
    <citation type="journal article" date="2020" name="mSystems">
        <title>Genome- and Community-Level Interaction Insights into Carbon Utilization and Element Cycling Functions of Hydrothermarchaeota in Hydrothermal Sediment.</title>
        <authorList>
            <person name="Zhou Z."/>
            <person name="Liu Y."/>
            <person name="Xu W."/>
            <person name="Pan J."/>
            <person name="Luo Z.H."/>
            <person name="Li M."/>
        </authorList>
    </citation>
    <scope>NUCLEOTIDE SEQUENCE [LARGE SCALE GENOMIC DNA]</scope>
    <source>
        <strain evidence="1">SpSt-776</strain>
    </source>
</reference>